<organism evidence="9 10">
    <name type="scientific">Candidatus Parabacteroides intestinipullorum</name>
    <dbReference type="NCBI Taxonomy" id="2838723"/>
    <lineage>
        <taxon>Bacteria</taxon>
        <taxon>Pseudomonadati</taxon>
        <taxon>Bacteroidota</taxon>
        <taxon>Bacteroidia</taxon>
        <taxon>Bacteroidales</taxon>
        <taxon>Tannerellaceae</taxon>
        <taxon>Parabacteroides</taxon>
    </lineage>
</organism>
<keyword evidence="3 7" id="KW-0227">DNA damage</keyword>
<evidence type="ECO:0000256" key="1">
    <source>
        <dbReference type="ARBA" id="ARBA00007452"/>
    </source>
</evidence>
<evidence type="ECO:0000256" key="7">
    <source>
        <dbReference type="HAMAP-Rule" id="MF_00201"/>
    </source>
</evidence>
<name>A0A9D2BFU3_9BACT</name>
<comment type="caution">
    <text evidence="9">The sequence shown here is derived from an EMBL/GenBank/DDBJ whole genome shotgun (WGS) entry which is preliminary data.</text>
</comment>
<gene>
    <name evidence="7" type="primary">recO</name>
    <name evidence="9" type="ORF">H9977_01445</name>
</gene>
<dbReference type="InterPro" id="IPR042242">
    <property type="entry name" value="RecO_C"/>
</dbReference>
<evidence type="ECO:0000256" key="3">
    <source>
        <dbReference type="ARBA" id="ARBA00022763"/>
    </source>
</evidence>
<dbReference type="GO" id="GO:0043590">
    <property type="term" value="C:bacterial nucleoid"/>
    <property type="evidence" value="ECO:0007669"/>
    <property type="project" value="TreeGrafter"/>
</dbReference>
<evidence type="ECO:0000313" key="9">
    <source>
        <dbReference type="EMBL" id="HIX73709.1"/>
    </source>
</evidence>
<evidence type="ECO:0000259" key="8">
    <source>
        <dbReference type="Pfam" id="PF11967"/>
    </source>
</evidence>
<dbReference type="InterPro" id="IPR037278">
    <property type="entry name" value="ARFGAP/RecO"/>
</dbReference>
<comment type="function">
    <text evidence="7">Involved in DNA repair and RecF pathway recombination.</text>
</comment>
<dbReference type="Proteomes" id="UP000886740">
    <property type="component" value="Unassembled WGS sequence"/>
</dbReference>
<dbReference type="Pfam" id="PF11967">
    <property type="entry name" value="RecO_N"/>
    <property type="match status" value="1"/>
</dbReference>
<sequence length="241" mass="28176">MLTKTRAIVLRVAPYNDKSSIIYMYTEAFGRCSYVMTWPRGRSCKIPRSLFMPLSLLEIEDTHFPKRDLHRLSEAHACFPMSRIALDPVRNALALFLAEVLYRVARDREPDQGLFDYLAESVALLERLDQGIANFHIVFLMGLTRFLGIFPNLEGYRPGVLFDLREGAFTDRLPTHPDYLGPRESEVFYSLLRIRYGNMALYAFSRQERVSILRRIIDYYRLHLPEFPEIHSLAIFQDLFD</sequence>
<dbReference type="InterPro" id="IPR022572">
    <property type="entry name" value="DNA_rep/recomb_RecO_N"/>
</dbReference>
<evidence type="ECO:0000256" key="2">
    <source>
        <dbReference type="ARBA" id="ARBA00021310"/>
    </source>
</evidence>
<feature type="domain" description="DNA replication/recombination mediator RecO N-terminal" evidence="8">
    <location>
        <begin position="1"/>
        <end position="77"/>
    </location>
</feature>
<evidence type="ECO:0000256" key="4">
    <source>
        <dbReference type="ARBA" id="ARBA00023172"/>
    </source>
</evidence>
<dbReference type="SUPFAM" id="SSF57863">
    <property type="entry name" value="ArfGap/RecO-like zinc finger"/>
    <property type="match status" value="1"/>
</dbReference>
<proteinExistence type="inferred from homology"/>
<dbReference type="PANTHER" id="PTHR33991:SF1">
    <property type="entry name" value="DNA REPAIR PROTEIN RECO"/>
    <property type="match status" value="1"/>
</dbReference>
<dbReference type="PANTHER" id="PTHR33991">
    <property type="entry name" value="DNA REPAIR PROTEIN RECO"/>
    <property type="match status" value="1"/>
</dbReference>
<evidence type="ECO:0000313" key="10">
    <source>
        <dbReference type="Proteomes" id="UP000886740"/>
    </source>
</evidence>
<dbReference type="Pfam" id="PF02565">
    <property type="entry name" value="RecO_C"/>
    <property type="match status" value="1"/>
</dbReference>
<dbReference type="InterPro" id="IPR012340">
    <property type="entry name" value="NA-bd_OB-fold"/>
</dbReference>
<dbReference type="EMBL" id="DXEL01000014">
    <property type="protein sequence ID" value="HIX73709.1"/>
    <property type="molecule type" value="Genomic_DNA"/>
</dbReference>
<dbReference type="Gene3D" id="1.20.1440.120">
    <property type="entry name" value="Recombination protein O, C-terminal domain"/>
    <property type="match status" value="1"/>
</dbReference>
<keyword evidence="5 7" id="KW-0234">DNA repair</keyword>
<dbReference type="HAMAP" id="MF_00201">
    <property type="entry name" value="RecO"/>
    <property type="match status" value="1"/>
</dbReference>
<protein>
    <recommendedName>
        <fullName evidence="2 7">DNA repair protein RecO</fullName>
    </recommendedName>
    <alternativeName>
        <fullName evidence="6 7">Recombination protein O</fullName>
    </alternativeName>
</protein>
<dbReference type="GO" id="GO:0006302">
    <property type="term" value="P:double-strand break repair"/>
    <property type="evidence" value="ECO:0007669"/>
    <property type="project" value="TreeGrafter"/>
</dbReference>
<reference evidence="9" key="2">
    <citation type="submission" date="2021-04" db="EMBL/GenBank/DDBJ databases">
        <authorList>
            <person name="Gilroy R."/>
        </authorList>
    </citation>
    <scope>NUCLEOTIDE SEQUENCE</scope>
    <source>
        <strain evidence="9">ChiGjej6B6-14162</strain>
    </source>
</reference>
<evidence type="ECO:0000256" key="5">
    <source>
        <dbReference type="ARBA" id="ARBA00023204"/>
    </source>
</evidence>
<accession>A0A9D2BFU3</accession>
<dbReference type="AlphaFoldDB" id="A0A9D2BFU3"/>
<reference evidence="9" key="1">
    <citation type="journal article" date="2021" name="PeerJ">
        <title>Extensive microbial diversity within the chicken gut microbiome revealed by metagenomics and culture.</title>
        <authorList>
            <person name="Gilroy R."/>
            <person name="Ravi A."/>
            <person name="Getino M."/>
            <person name="Pursley I."/>
            <person name="Horton D.L."/>
            <person name="Alikhan N.F."/>
            <person name="Baker D."/>
            <person name="Gharbi K."/>
            <person name="Hall N."/>
            <person name="Watson M."/>
            <person name="Adriaenssens E.M."/>
            <person name="Foster-Nyarko E."/>
            <person name="Jarju S."/>
            <person name="Secka A."/>
            <person name="Antonio M."/>
            <person name="Oren A."/>
            <person name="Chaudhuri R.R."/>
            <person name="La Ragione R."/>
            <person name="Hildebrand F."/>
            <person name="Pallen M.J."/>
        </authorList>
    </citation>
    <scope>NUCLEOTIDE SEQUENCE</scope>
    <source>
        <strain evidence="9">ChiGjej6B6-14162</strain>
    </source>
</reference>
<evidence type="ECO:0000256" key="6">
    <source>
        <dbReference type="ARBA" id="ARBA00033409"/>
    </source>
</evidence>
<keyword evidence="4 7" id="KW-0233">DNA recombination</keyword>
<dbReference type="Gene3D" id="2.40.50.140">
    <property type="entry name" value="Nucleic acid-binding proteins"/>
    <property type="match status" value="1"/>
</dbReference>
<dbReference type="GO" id="GO:0006310">
    <property type="term" value="P:DNA recombination"/>
    <property type="evidence" value="ECO:0007669"/>
    <property type="project" value="UniProtKB-UniRule"/>
</dbReference>
<comment type="similarity">
    <text evidence="1 7">Belongs to the RecO family.</text>
</comment>
<dbReference type="InterPro" id="IPR003717">
    <property type="entry name" value="RecO"/>
</dbReference>